<keyword evidence="1" id="KW-1133">Transmembrane helix</keyword>
<organism evidence="3 4">
    <name type="scientific">Dictyobacter formicarum</name>
    <dbReference type="NCBI Taxonomy" id="2778368"/>
    <lineage>
        <taxon>Bacteria</taxon>
        <taxon>Bacillati</taxon>
        <taxon>Chloroflexota</taxon>
        <taxon>Ktedonobacteria</taxon>
        <taxon>Ktedonobacterales</taxon>
        <taxon>Dictyobacteraceae</taxon>
        <taxon>Dictyobacter</taxon>
    </lineage>
</organism>
<gene>
    <name evidence="3" type="ORF">KSZ_36740</name>
</gene>
<feature type="transmembrane region" description="Helical" evidence="1">
    <location>
        <begin position="289"/>
        <end position="307"/>
    </location>
</feature>
<reference evidence="3 4" key="1">
    <citation type="journal article" date="2021" name="Int. J. Syst. Evol. Microbiol.">
        <title>Reticulibacter mediterranei gen. nov., sp. nov., within the new family Reticulibacteraceae fam. nov., and Ktedonospora formicarum gen. nov., sp. nov., Ktedonobacter robiniae sp. nov., Dictyobacter formicarum sp. nov. and Dictyobacter arantiisoli sp. nov., belonging to the class Ktedonobacteria.</title>
        <authorList>
            <person name="Yabe S."/>
            <person name="Zheng Y."/>
            <person name="Wang C.M."/>
            <person name="Sakai Y."/>
            <person name="Abe K."/>
            <person name="Yokota A."/>
            <person name="Donadio S."/>
            <person name="Cavaletti L."/>
            <person name="Monciardini P."/>
        </authorList>
    </citation>
    <scope>NUCLEOTIDE SEQUENCE [LARGE SCALE GENOMIC DNA]</scope>
    <source>
        <strain evidence="3 4">SOSP1-9</strain>
    </source>
</reference>
<dbReference type="InterPro" id="IPR002656">
    <property type="entry name" value="Acyl_transf_3_dom"/>
</dbReference>
<dbReference type="PANTHER" id="PTHR23028">
    <property type="entry name" value="ACETYLTRANSFERASE"/>
    <property type="match status" value="1"/>
</dbReference>
<dbReference type="Proteomes" id="UP000635565">
    <property type="component" value="Unassembled WGS sequence"/>
</dbReference>
<dbReference type="PANTHER" id="PTHR23028:SF53">
    <property type="entry name" value="ACYL_TRANSF_3 DOMAIN-CONTAINING PROTEIN"/>
    <property type="match status" value="1"/>
</dbReference>
<evidence type="ECO:0000313" key="3">
    <source>
        <dbReference type="EMBL" id="GHO85668.1"/>
    </source>
</evidence>
<feature type="transmembrane region" description="Helical" evidence="1">
    <location>
        <begin position="319"/>
        <end position="339"/>
    </location>
</feature>
<evidence type="ECO:0000256" key="1">
    <source>
        <dbReference type="SAM" id="Phobius"/>
    </source>
</evidence>
<feature type="transmembrane region" description="Helical" evidence="1">
    <location>
        <begin position="100"/>
        <end position="121"/>
    </location>
</feature>
<feature type="transmembrane region" description="Helical" evidence="1">
    <location>
        <begin position="351"/>
        <end position="369"/>
    </location>
</feature>
<dbReference type="InterPro" id="IPR050879">
    <property type="entry name" value="Acyltransferase_3"/>
</dbReference>
<comment type="caution">
    <text evidence="3">The sequence shown here is derived from an EMBL/GenBank/DDBJ whole genome shotgun (WGS) entry which is preliminary data.</text>
</comment>
<keyword evidence="3" id="KW-0808">Transferase</keyword>
<feature type="transmembrane region" description="Helical" evidence="1">
    <location>
        <begin position="224"/>
        <end position="249"/>
    </location>
</feature>
<keyword evidence="1" id="KW-0812">Transmembrane</keyword>
<feature type="domain" description="Acyltransferase 3" evidence="2">
    <location>
        <begin position="56"/>
        <end position="408"/>
    </location>
</feature>
<name>A0ABQ3VJX0_9CHLR</name>
<keyword evidence="3" id="KW-0012">Acyltransferase</keyword>
<sequence>MLDAKFDKDIAGLETIKTPASHISDLETMKAPTAGIAGKTSVPQTKAQSSSPRFEGLEAYRGITALIIICYHCYQHAEQVGVQLYAGTMLQMVLTNSDDVVSLFFVLSGFLNFLPFARAALKQQGAYPLGGFVIRRAIRIIPVYYIAFLITWATRYYGSPQQWLDLLEHLTFTQIFDSRHIFWTLGPTWSLAVEFWFYFMLVMLAPLSYYLCSRCKTHKGKAIMLYAIPTFLLVVGVGYKIYCLVVLHIPIDNYAVYFSLPGRLDNFSMGMGLAVLMATNNNHIKVRKYVPWLLRGVAFLLIVLSWINREISVDEISEYIFYHSMWSIAMLLVIAAAVLGSSNFKKNKNAVSQRVWVYLSLISYSIFLWHEPLLIGLDRYLIFTSGPLFPVSVLTLILLALGVASLSYWLLEYPIGFLGHLFTKEGKLRTRYID</sequence>
<dbReference type="RefSeq" id="WP_201363301.1">
    <property type="nucleotide sequence ID" value="NZ_BNJJ01000009.1"/>
</dbReference>
<accession>A0ABQ3VJX0</accession>
<keyword evidence="1" id="KW-0472">Membrane</keyword>
<evidence type="ECO:0000259" key="2">
    <source>
        <dbReference type="Pfam" id="PF01757"/>
    </source>
</evidence>
<dbReference type="EMBL" id="BNJJ01000009">
    <property type="protein sequence ID" value="GHO85668.1"/>
    <property type="molecule type" value="Genomic_DNA"/>
</dbReference>
<proteinExistence type="predicted"/>
<feature type="transmembrane region" description="Helical" evidence="1">
    <location>
        <begin position="141"/>
        <end position="158"/>
    </location>
</feature>
<dbReference type="Pfam" id="PF01757">
    <property type="entry name" value="Acyl_transf_3"/>
    <property type="match status" value="1"/>
</dbReference>
<feature type="transmembrane region" description="Helical" evidence="1">
    <location>
        <begin position="195"/>
        <end position="212"/>
    </location>
</feature>
<evidence type="ECO:0000313" key="4">
    <source>
        <dbReference type="Proteomes" id="UP000635565"/>
    </source>
</evidence>
<protein>
    <submittedName>
        <fullName evidence="3">Acyltransferase</fullName>
    </submittedName>
</protein>
<feature type="transmembrane region" description="Helical" evidence="1">
    <location>
        <begin position="389"/>
        <end position="411"/>
    </location>
</feature>
<keyword evidence="4" id="KW-1185">Reference proteome</keyword>
<dbReference type="GO" id="GO:0016746">
    <property type="term" value="F:acyltransferase activity"/>
    <property type="evidence" value="ECO:0007669"/>
    <property type="project" value="UniProtKB-KW"/>
</dbReference>